<protein>
    <submittedName>
        <fullName evidence="7">Transporter substrate-binding domain-containing protein</fullName>
    </submittedName>
</protein>
<evidence type="ECO:0000256" key="2">
    <source>
        <dbReference type="ARBA" id="ARBA00010333"/>
    </source>
</evidence>
<dbReference type="PANTHER" id="PTHR35936:SF17">
    <property type="entry name" value="ARGININE-BINDING EXTRACELLULAR PROTEIN ARTP"/>
    <property type="match status" value="1"/>
</dbReference>
<feature type="signal peptide" evidence="5">
    <location>
        <begin position="1"/>
        <end position="20"/>
    </location>
</feature>
<evidence type="ECO:0000256" key="1">
    <source>
        <dbReference type="ARBA" id="ARBA00004196"/>
    </source>
</evidence>
<dbReference type="InterPro" id="IPR001638">
    <property type="entry name" value="Solute-binding_3/MltF_N"/>
</dbReference>
<comment type="caution">
    <text evidence="7">The sequence shown here is derived from an EMBL/GenBank/DDBJ whole genome shotgun (WGS) entry which is preliminary data.</text>
</comment>
<keyword evidence="8" id="KW-1185">Reference proteome</keyword>
<dbReference type="Pfam" id="PF00497">
    <property type="entry name" value="SBP_bac_3"/>
    <property type="match status" value="1"/>
</dbReference>
<dbReference type="InterPro" id="IPR018313">
    <property type="entry name" value="SBP_3_CS"/>
</dbReference>
<dbReference type="PROSITE" id="PS01039">
    <property type="entry name" value="SBP_BACTERIAL_3"/>
    <property type="match status" value="1"/>
</dbReference>
<evidence type="ECO:0000313" key="8">
    <source>
        <dbReference type="Proteomes" id="UP001431199"/>
    </source>
</evidence>
<dbReference type="PANTHER" id="PTHR35936">
    <property type="entry name" value="MEMBRANE-BOUND LYTIC MUREIN TRANSGLYCOSYLASE F"/>
    <property type="match status" value="1"/>
</dbReference>
<keyword evidence="3 5" id="KW-0732">Signal</keyword>
<feature type="domain" description="Solute-binding protein family 3/N-terminal" evidence="6">
    <location>
        <begin position="37"/>
        <end position="262"/>
    </location>
</feature>
<accession>A0ABT2M142</accession>
<dbReference type="EMBL" id="JAODBU010000008">
    <property type="protein sequence ID" value="MCT7399221.1"/>
    <property type="molecule type" value="Genomic_DNA"/>
</dbReference>
<comment type="similarity">
    <text evidence="2 4">Belongs to the bacterial solute-binding protein 3 family.</text>
</comment>
<name>A0ABT2M142_9FIRM</name>
<reference evidence="7" key="1">
    <citation type="submission" date="2022-09" db="EMBL/GenBank/DDBJ databases">
        <title>Eubacterium sp. LFL-14 isolated from human feces.</title>
        <authorList>
            <person name="Liu F."/>
        </authorList>
    </citation>
    <scope>NUCLEOTIDE SEQUENCE</scope>
    <source>
        <strain evidence="7">LFL-14</strain>
    </source>
</reference>
<sequence>MKKVLVVALSAILAVSMFTACGSKKSETANGTVNEDKLIMGTNAEFPPYEYYGDDGEVTGIDVEIAQAIADKLDLKLQVEDMNFDSIITAVQSGKADVGIAGMTVTEDRLKNVNFTDSYATGVQVVIVKEGSDITTVDDLFADGANHSIGVQSGTTGDIYCTDDIEGKKLGTVERFNKGADAVQALIAGKIDCVVIDNQPAKEFVAANEGLKILDTEYVTEDYAIAIKKGNDKLTEKINGALKELKDEGKVQEILDKYINAE</sequence>
<evidence type="ECO:0000256" key="4">
    <source>
        <dbReference type="RuleBase" id="RU003744"/>
    </source>
</evidence>
<gene>
    <name evidence="7" type="ORF">N5B56_09040</name>
</gene>
<evidence type="ECO:0000259" key="6">
    <source>
        <dbReference type="SMART" id="SM00062"/>
    </source>
</evidence>
<dbReference type="PROSITE" id="PS51257">
    <property type="entry name" value="PROKAR_LIPOPROTEIN"/>
    <property type="match status" value="1"/>
</dbReference>
<evidence type="ECO:0000256" key="3">
    <source>
        <dbReference type="ARBA" id="ARBA00022729"/>
    </source>
</evidence>
<comment type="subcellular location">
    <subcellularLocation>
        <location evidence="1">Cell envelope</location>
    </subcellularLocation>
</comment>
<proteinExistence type="inferred from homology"/>
<dbReference type="RefSeq" id="WP_022089006.1">
    <property type="nucleotide sequence ID" value="NZ_JAODBU010000008.1"/>
</dbReference>
<evidence type="ECO:0000313" key="7">
    <source>
        <dbReference type="EMBL" id="MCT7399221.1"/>
    </source>
</evidence>
<evidence type="ECO:0000256" key="5">
    <source>
        <dbReference type="SAM" id="SignalP"/>
    </source>
</evidence>
<feature type="chain" id="PRO_5045922299" evidence="5">
    <location>
        <begin position="21"/>
        <end position="262"/>
    </location>
</feature>
<organism evidence="7 8">
    <name type="scientific">Eubacterium album</name>
    <dbReference type="NCBI Taxonomy" id="2978477"/>
    <lineage>
        <taxon>Bacteria</taxon>
        <taxon>Bacillati</taxon>
        <taxon>Bacillota</taxon>
        <taxon>Clostridia</taxon>
        <taxon>Eubacteriales</taxon>
        <taxon>Eubacteriaceae</taxon>
        <taxon>Eubacterium</taxon>
    </lineage>
</organism>
<dbReference type="Gene3D" id="3.40.190.10">
    <property type="entry name" value="Periplasmic binding protein-like II"/>
    <property type="match status" value="2"/>
</dbReference>
<dbReference type="SMART" id="SM00062">
    <property type="entry name" value="PBPb"/>
    <property type="match status" value="1"/>
</dbReference>
<dbReference type="SUPFAM" id="SSF53850">
    <property type="entry name" value="Periplasmic binding protein-like II"/>
    <property type="match status" value="1"/>
</dbReference>
<dbReference type="Proteomes" id="UP001431199">
    <property type="component" value="Unassembled WGS sequence"/>
</dbReference>